<evidence type="ECO:0000313" key="12">
    <source>
        <dbReference type="EMBL" id="CAF4717669.1"/>
    </source>
</evidence>
<dbReference type="EMBL" id="CAJOBS010001323">
    <property type="protein sequence ID" value="CAF4717669.1"/>
    <property type="molecule type" value="Genomic_DNA"/>
</dbReference>
<evidence type="ECO:0000256" key="5">
    <source>
        <dbReference type="ARBA" id="ARBA00022824"/>
    </source>
</evidence>
<evidence type="ECO:0000256" key="3">
    <source>
        <dbReference type="ARBA" id="ARBA00022679"/>
    </source>
</evidence>
<evidence type="ECO:0000256" key="9">
    <source>
        <dbReference type="ARBA" id="ARBA00048317"/>
    </source>
</evidence>
<keyword evidence="2" id="KW-0328">Glycosyltransferase</keyword>
<evidence type="ECO:0000256" key="10">
    <source>
        <dbReference type="ARBA" id="ARBA00049432"/>
    </source>
</evidence>
<evidence type="ECO:0000256" key="8">
    <source>
        <dbReference type="ARBA" id="ARBA00042574"/>
    </source>
</evidence>
<evidence type="ECO:0000256" key="2">
    <source>
        <dbReference type="ARBA" id="ARBA00022676"/>
    </source>
</evidence>
<reference evidence="12" key="1">
    <citation type="submission" date="2021-02" db="EMBL/GenBank/DDBJ databases">
        <authorList>
            <person name="Nowell W R."/>
        </authorList>
    </citation>
    <scope>NUCLEOTIDE SEQUENCE</scope>
</reference>
<evidence type="ECO:0000256" key="7">
    <source>
        <dbReference type="ARBA" id="ARBA00040944"/>
    </source>
</evidence>
<dbReference type="PANTHER" id="PTHR20961:SF148">
    <property type="entry name" value="EGF DOMAIN-SPECIFIC O-LINKED N-ACETYLGLUCOSAMINE TRANSFERASE"/>
    <property type="match status" value="1"/>
</dbReference>
<dbReference type="Pfam" id="PF04577">
    <property type="entry name" value="Glyco_transf_61"/>
    <property type="match status" value="1"/>
</dbReference>
<organism evidence="12 13">
    <name type="scientific">Rotaria socialis</name>
    <dbReference type="NCBI Taxonomy" id="392032"/>
    <lineage>
        <taxon>Eukaryota</taxon>
        <taxon>Metazoa</taxon>
        <taxon>Spiralia</taxon>
        <taxon>Gnathifera</taxon>
        <taxon>Rotifera</taxon>
        <taxon>Eurotatoria</taxon>
        <taxon>Bdelloidea</taxon>
        <taxon>Philodinida</taxon>
        <taxon>Philodinidae</taxon>
        <taxon>Rotaria</taxon>
    </lineage>
</organism>
<gene>
    <name evidence="12" type="ORF">TOA249_LOCUS18064</name>
</gene>
<evidence type="ECO:0000259" key="11">
    <source>
        <dbReference type="Pfam" id="PF04577"/>
    </source>
</evidence>
<accession>A0A821JDF9</accession>
<evidence type="ECO:0000313" key="13">
    <source>
        <dbReference type="Proteomes" id="UP000663838"/>
    </source>
</evidence>
<keyword evidence="5" id="KW-0256">Endoplasmic reticulum</keyword>
<evidence type="ECO:0000256" key="6">
    <source>
        <dbReference type="ARBA" id="ARBA00023180"/>
    </source>
</evidence>
<proteinExistence type="predicted"/>
<evidence type="ECO:0000256" key="1">
    <source>
        <dbReference type="ARBA" id="ARBA00011970"/>
    </source>
</evidence>
<name>A0A821JDF9_9BILA</name>
<protein>
    <recommendedName>
        <fullName evidence="7">EGF domain-specific O-linked N-acetylglucosamine transferase</fullName>
        <ecNumber evidence="1">2.4.1.255</ecNumber>
    </recommendedName>
    <alternativeName>
        <fullName evidence="8">Extracellular O-linked N-acetylglucosamine transferase</fullName>
    </alternativeName>
</protein>
<keyword evidence="4" id="KW-0732">Signal</keyword>
<dbReference type="Proteomes" id="UP000663838">
    <property type="component" value="Unassembled WGS sequence"/>
</dbReference>
<feature type="domain" description="Glycosyltransferase 61 catalytic" evidence="11">
    <location>
        <begin position="1"/>
        <end position="33"/>
    </location>
</feature>
<dbReference type="InterPro" id="IPR007657">
    <property type="entry name" value="Glycosyltransferase_61"/>
</dbReference>
<comment type="caution">
    <text evidence="12">The sequence shown here is derived from an EMBL/GenBank/DDBJ whole genome shotgun (WGS) entry which is preliminary data.</text>
</comment>
<feature type="non-terminal residue" evidence="12">
    <location>
        <position position="1"/>
    </location>
</feature>
<dbReference type="InterPro" id="IPR049625">
    <property type="entry name" value="Glyco_transf_61_cat"/>
</dbReference>
<dbReference type="GO" id="GO:0097363">
    <property type="term" value="F:protein O-acetylglucosaminyltransferase activity"/>
    <property type="evidence" value="ECO:0007669"/>
    <property type="project" value="UniProtKB-EC"/>
</dbReference>
<keyword evidence="3" id="KW-0808">Transferase</keyword>
<comment type="catalytic activity">
    <reaction evidence="9">
        <text>L-seryl-[protein] + UDP-N-acetyl-alpha-D-glucosamine = 3-O-(N-acetyl-beta-D-glucosaminyl)-L-seryl-[protein] + UDP + H(+)</text>
        <dbReference type="Rhea" id="RHEA:48904"/>
        <dbReference type="Rhea" id="RHEA-COMP:9863"/>
        <dbReference type="Rhea" id="RHEA-COMP:12251"/>
        <dbReference type="ChEBI" id="CHEBI:15378"/>
        <dbReference type="ChEBI" id="CHEBI:29999"/>
        <dbReference type="ChEBI" id="CHEBI:57705"/>
        <dbReference type="ChEBI" id="CHEBI:58223"/>
        <dbReference type="ChEBI" id="CHEBI:90838"/>
        <dbReference type="EC" id="2.4.1.255"/>
    </reaction>
</comment>
<sequence>QQLNVISQTDIFIGVHGAGLTHVLFMKPNRCLIELTTLLWESQHHFELMASINSINYRRCLTTDGSQDTSQTIFECVKSKIDRMCSLAPVQNDAQPIFSTLPRINGSISNSSIAF</sequence>
<evidence type="ECO:0000256" key="4">
    <source>
        <dbReference type="ARBA" id="ARBA00022729"/>
    </source>
</evidence>
<comment type="catalytic activity">
    <reaction evidence="10">
        <text>L-threonyl-[protein] + UDP-N-acetyl-alpha-D-glucosamine = 3-O-(N-acetyl-beta-D-glucosaminyl)-L-threonyl-[protein] + UDP + H(+)</text>
        <dbReference type="Rhea" id="RHEA:48908"/>
        <dbReference type="Rhea" id="RHEA-COMP:11060"/>
        <dbReference type="Rhea" id="RHEA-COMP:12252"/>
        <dbReference type="ChEBI" id="CHEBI:15378"/>
        <dbReference type="ChEBI" id="CHEBI:30013"/>
        <dbReference type="ChEBI" id="CHEBI:57705"/>
        <dbReference type="ChEBI" id="CHEBI:58223"/>
        <dbReference type="ChEBI" id="CHEBI:90840"/>
        <dbReference type="EC" id="2.4.1.255"/>
    </reaction>
</comment>
<dbReference type="PANTHER" id="PTHR20961">
    <property type="entry name" value="GLYCOSYLTRANSFERASE"/>
    <property type="match status" value="1"/>
</dbReference>
<dbReference type="EC" id="2.4.1.255" evidence="1"/>
<keyword evidence="6" id="KW-0325">Glycoprotein</keyword>
<dbReference type="AlphaFoldDB" id="A0A821JDF9"/>